<dbReference type="Proteomes" id="UP000002051">
    <property type="component" value="Chromosome 2"/>
</dbReference>
<evidence type="ECO:0000313" key="2">
    <source>
        <dbReference type="EnsemblPlants" id="KEH37962"/>
    </source>
</evidence>
<reference evidence="2" key="3">
    <citation type="submission" date="2015-04" db="UniProtKB">
        <authorList>
            <consortium name="EnsemblPlants"/>
        </authorList>
    </citation>
    <scope>IDENTIFICATION</scope>
    <source>
        <strain evidence="2">cv. Jemalong A17</strain>
    </source>
</reference>
<gene>
    <name evidence="1" type="ordered locus">MTR_2g054840</name>
</gene>
<dbReference type="AlphaFoldDB" id="A0A072V821"/>
<organism evidence="1 3">
    <name type="scientific">Medicago truncatula</name>
    <name type="common">Barrel medic</name>
    <name type="synonym">Medicago tribuloides</name>
    <dbReference type="NCBI Taxonomy" id="3880"/>
    <lineage>
        <taxon>Eukaryota</taxon>
        <taxon>Viridiplantae</taxon>
        <taxon>Streptophyta</taxon>
        <taxon>Embryophyta</taxon>
        <taxon>Tracheophyta</taxon>
        <taxon>Spermatophyta</taxon>
        <taxon>Magnoliopsida</taxon>
        <taxon>eudicotyledons</taxon>
        <taxon>Gunneridae</taxon>
        <taxon>Pentapetalae</taxon>
        <taxon>rosids</taxon>
        <taxon>fabids</taxon>
        <taxon>Fabales</taxon>
        <taxon>Fabaceae</taxon>
        <taxon>Papilionoideae</taxon>
        <taxon>50 kb inversion clade</taxon>
        <taxon>NPAAA clade</taxon>
        <taxon>Hologalegina</taxon>
        <taxon>IRL clade</taxon>
        <taxon>Trifolieae</taxon>
        <taxon>Medicago</taxon>
    </lineage>
</organism>
<dbReference type="Gene3D" id="3.40.50.150">
    <property type="entry name" value="Vaccinia Virus protein VP39"/>
    <property type="match status" value="1"/>
</dbReference>
<proteinExistence type="predicted"/>
<dbReference type="PANTHER" id="PTHR10629:SF34">
    <property type="entry name" value="DNA (CYTOSINE-5)-METHYLTRANSFERASE CMT2"/>
    <property type="match status" value="1"/>
</dbReference>
<dbReference type="HOGENOM" id="CLU_1706903_0_0_1"/>
<name>A0A072V821_MEDTR</name>
<evidence type="ECO:0000313" key="1">
    <source>
        <dbReference type="EMBL" id="KEH37962.1"/>
    </source>
</evidence>
<dbReference type="PANTHER" id="PTHR10629">
    <property type="entry name" value="CYTOSINE-SPECIFIC METHYLTRANSFERASE"/>
    <property type="match status" value="1"/>
</dbReference>
<dbReference type="InterPro" id="IPR050390">
    <property type="entry name" value="C5-Methyltransferase"/>
</dbReference>
<dbReference type="GO" id="GO:0032259">
    <property type="term" value="P:methylation"/>
    <property type="evidence" value="ECO:0007669"/>
    <property type="project" value="UniProtKB-KW"/>
</dbReference>
<sequence>MEDSSFSQIKEADVLPQFSVPSHDVIMRYWPPPEFERNTVAFDEDQQREVEEALVIQDAIFDLPPITNFETQDGMPYQNPPKIEFQGYIGLTYKQLLCQTLDDDVIICIPLCSVDWSPSSAQRHDSPPAKQLHSTQSDSGGWSLVHWNIQHASE</sequence>
<dbReference type="GO" id="GO:0008168">
    <property type="term" value="F:methyltransferase activity"/>
    <property type="evidence" value="ECO:0007669"/>
    <property type="project" value="UniProtKB-KW"/>
</dbReference>
<keyword evidence="1" id="KW-0808">Transferase</keyword>
<accession>A0A072V821</accession>
<dbReference type="InterPro" id="IPR029063">
    <property type="entry name" value="SAM-dependent_MTases_sf"/>
</dbReference>
<dbReference type="EnsemblPlants" id="KEH37962">
    <property type="protein sequence ID" value="KEH37962"/>
    <property type="gene ID" value="MTR_2g054840"/>
</dbReference>
<keyword evidence="1" id="KW-0489">Methyltransferase</keyword>
<dbReference type="STRING" id="3880.A0A072V821"/>
<protein>
    <submittedName>
        <fullName evidence="1">Cytosine-specific methyltransferase, putative</fullName>
    </submittedName>
</protein>
<keyword evidence="3" id="KW-1185">Reference proteome</keyword>
<dbReference type="EMBL" id="CM001218">
    <property type="protein sequence ID" value="KEH37962.1"/>
    <property type="molecule type" value="Genomic_DNA"/>
</dbReference>
<reference evidence="1 3" key="2">
    <citation type="journal article" date="2014" name="BMC Genomics">
        <title>An improved genome release (version Mt4.0) for the model legume Medicago truncatula.</title>
        <authorList>
            <person name="Tang H."/>
            <person name="Krishnakumar V."/>
            <person name="Bidwell S."/>
            <person name="Rosen B."/>
            <person name="Chan A."/>
            <person name="Zhou S."/>
            <person name="Gentzbittel L."/>
            <person name="Childs K.L."/>
            <person name="Yandell M."/>
            <person name="Gundlach H."/>
            <person name="Mayer K.F."/>
            <person name="Schwartz D.C."/>
            <person name="Town C.D."/>
        </authorList>
    </citation>
    <scope>GENOME REANNOTATION</scope>
    <source>
        <strain evidence="1">A17</strain>
        <strain evidence="2 3">cv. Jemalong A17</strain>
    </source>
</reference>
<dbReference type="Gene3D" id="3.90.120.10">
    <property type="entry name" value="DNA Methylase, subunit A, domain 2"/>
    <property type="match status" value="1"/>
</dbReference>
<evidence type="ECO:0000313" key="3">
    <source>
        <dbReference type="Proteomes" id="UP000002051"/>
    </source>
</evidence>
<reference evidence="1 3" key="1">
    <citation type="journal article" date="2011" name="Nature">
        <title>The Medicago genome provides insight into the evolution of rhizobial symbioses.</title>
        <authorList>
            <person name="Young N.D."/>
            <person name="Debelle F."/>
            <person name="Oldroyd G.E."/>
            <person name="Geurts R."/>
            <person name="Cannon S.B."/>
            <person name="Udvardi M.K."/>
            <person name="Benedito V.A."/>
            <person name="Mayer K.F."/>
            <person name="Gouzy J."/>
            <person name="Schoof H."/>
            <person name="Van de Peer Y."/>
            <person name="Proost S."/>
            <person name="Cook D.R."/>
            <person name="Meyers B.C."/>
            <person name="Spannagl M."/>
            <person name="Cheung F."/>
            <person name="De Mita S."/>
            <person name="Krishnakumar V."/>
            <person name="Gundlach H."/>
            <person name="Zhou S."/>
            <person name="Mudge J."/>
            <person name="Bharti A.K."/>
            <person name="Murray J.D."/>
            <person name="Naoumkina M.A."/>
            <person name="Rosen B."/>
            <person name="Silverstein K.A."/>
            <person name="Tang H."/>
            <person name="Rombauts S."/>
            <person name="Zhao P.X."/>
            <person name="Zhou P."/>
            <person name="Barbe V."/>
            <person name="Bardou P."/>
            <person name="Bechner M."/>
            <person name="Bellec A."/>
            <person name="Berger A."/>
            <person name="Berges H."/>
            <person name="Bidwell S."/>
            <person name="Bisseling T."/>
            <person name="Choisne N."/>
            <person name="Couloux A."/>
            <person name="Denny R."/>
            <person name="Deshpande S."/>
            <person name="Dai X."/>
            <person name="Doyle J.J."/>
            <person name="Dudez A.M."/>
            <person name="Farmer A.D."/>
            <person name="Fouteau S."/>
            <person name="Franken C."/>
            <person name="Gibelin C."/>
            <person name="Gish J."/>
            <person name="Goldstein S."/>
            <person name="Gonzalez A.J."/>
            <person name="Green P.J."/>
            <person name="Hallab A."/>
            <person name="Hartog M."/>
            <person name="Hua A."/>
            <person name="Humphray S.J."/>
            <person name="Jeong D.H."/>
            <person name="Jing Y."/>
            <person name="Jocker A."/>
            <person name="Kenton S.M."/>
            <person name="Kim D.J."/>
            <person name="Klee K."/>
            <person name="Lai H."/>
            <person name="Lang C."/>
            <person name="Lin S."/>
            <person name="Macmil S.L."/>
            <person name="Magdelenat G."/>
            <person name="Matthews L."/>
            <person name="McCorrison J."/>
            <person name="Monaghan E.L."/>
            <person name="Mun J.H."/>
            <person name="Najar F.Z."/>
            <person name="Nicholson C."/>
            <person name="Noirot C."/>
            <person name="O'Bleness M."/>
            <person name="Paule C.R."/>
            <person name="Poulain J."/>
            <person name="Prion F."/>
            <person name="Qin B."/>
            <person name="Qu C."/>
            <person name="Retzel E.F."/>
            <person name="Riddle C."/>
            <person name="Sallet E."/>
            <person name="Samain S."/>
            <person name="Samson N."/>
            <person name="Sanders I."/>
            <person name="Saurat O."/>
            <person name="Scarpelli C."/>
            <person name="Schiex T."/>
            <person name="Segurens B."/>
            <person name="Severin A.J."/>
            <person name="Sherrier D.J."/>
            <person name="Shi R."/>
            <person name="Sims S."/>
            <person name="Singer S.R."/>
            <person name="Sinharoy S."/>
            <person name="Sterck L."/>
            <person name="Viollet A."/>
            <person name="Wang B.B."/>
            <person name="Wang K."/>
            <person name="Wang M."/>
            <person name="Wang X."/>
            <person name="Warfsmann J."/>
            <person name="Weissenbach J."/>
            <person name="White D.D."/>
            <person name="White J.D."/>
            <person name="Wiley G.B."/>
            <person name="Wincker P."/>
            <person name="Xing Y."/>
            <person name="Yang L."/>
            <person name="Yao Z."/>
            <person name="Ying F."/>
            <person name="Zhai J."/>
            <person name="Zhou L."/>
            <person name="Zuber A."/>
            <person name="Denarie J."/>
            <person name="Dixon R.A."/>
            <person name="May G.D."/>
            <person name="Schwartz D.C."/>
            <person name="Rogers J."/>
            <person name="Quetier F."/>
            <person name="Town C.D."/>
            <person name="Roe B.A."/>
        </authorList>
    </citation>
    <scope>NUCLEOTIDE SEQUENCE [LARGE SCALE GENOMIC DNA]</scope>
    <source>
        <strain evidence="1">A17</strain>
        <strain evidence="2 3">cv. Jemalong A17</strain>
    </source>
</reference>